<dbReference type="PROSITE" id="PS00108">
    <property type="entry name" value="PROTEIN_KINASE_ST"/>
    <property type="match status" value="1"/>
</dbReference>
<evidence type="ECO:0000256" key="4">
    <source>
        <dbReference type="ARBA" id="ARBA00022741"/>
    </source>
</evidence>
<dbReference type="InterPro" id="IPR000719">
    <property type="entry name" value="Prot_kinase_dom"/>
</dbReference>
<dbReference type="InterPro" id="IPR017441">
    <property type="entry name" value="Protein_kinase_ATP_BS"/>
</dbReference>
<evidence type="ECO:0000313" key="12">
    <source>
        <dbReference type="EMBL" id="WPB53907.1"/>
    </source>
</evidence>
<evidence type="ECO:0000256" key="7">
    <source>
        <dbReference type="ARBA" id="ARBA00047899"/>
    </source>
</evidence>
<keyword evidence="3 12" id="KW-0808">Transferase</keyword>
<dbReference type="EMBL" id="CP137845">
    <property type="protein sequence ID" value="WPB53907.1"/>
    <property type="molecule type" value="Genomic_DNA"/>
</dbReference>
<keyword evidence="10" id="KW-0812">Transmembrane</keyword>
<evidence type="ECO:0000313" key="13">
    <source>
        <dbReference type="Proteomes" id="UP001303601"/>
    </source>
</evidence>
<dbReference type="RefSeq" id="WP_241863509.1">
    <property type="nucleotide sequence ID" value="NZ_AP027305.1"/>
</dbReference>
<keyword evidence="2" id="KW-0723">Serine/threonine-protein kinase</keyword>
<keyword evidence="5 12" id="KW-0418">Kinase</keyword>
<feature type="transmembrane region" description="Helical" evidence="10">
    <location>
        <begin position="306"/>
        <end position="327"/>
    </location>
</feature>
<evidence type="ECO:0000256" key="6">
    <source>
        <dbReference type="ARBA" id="ARBA00022840"/>
    </source>
</evidence>
<dbReference type="PANTHER" id="PTHR24356:SF418">
    <property type="entry name" value="SERINE_THREONINE-PROTEIN KINASE WARTS"/>
    <property type="match status" value="1"/>
</dbReference>
<evidence type="ECO:0000256" key="9">
    <source>
        <dbReference type="PROSITE-ProRule" id="PRU10141"/>
    </source>
</evidence>
<keyword evidence="6 9" id="KW-0067">ATP-binding</keyword>
<dbReference type="EC" id="2.7.11.1" evidence="1"/>
<dbReference type="InterPro" id="IPR011009">
    <property type="entry name" value="Kinase-like_dom_sf"/>
</dbReference>
<organism evidence="12 13">
    <name type="scientific">Metamycoplasma equirhinis</name>
    <dbReference type="NCBI Taxonomy" id="92402"/>
    <lineage>
        <taxon>Bacteria</taxon>
        <taxon>Bacillati</taxon>
        <taxon>Mycoplasmatota</taxon>
        <taxon>Mycoplasmoidales</taxon>
        <taxon>Metamycoplasmataceae</taxon>
        <taxon>Metamycoplasma</taxon>
    </lineage>
</organism>
<comment type="catalytic activity">
    <reaction evidence="8">
        <text>L-seryl-[protein] + ATP = O-phospho-L-seryl-[protein] + ADP + H(+)</text>
        <dbReference type="Rhea" id="RHEA:17989"/>
        <dbReference type="Rhea" id="RHEA-COMP:9863"/>
        <dbReference type="Rhea" id="RHEA-COMP:11604"/>
        <dbReference type="ChEBI" id="CHEBI:15378"/>
        <dbReference type="ChEBI" id="CHEBI:29999"/>
        <dbReference type="ChEBI" id="CHEBI:30616"/>
        <dbReference type="ChEBI" id="CHEBI:83421"/>
        <dbReference type="ChEBI" id="CHEBI:456216"/>
        <dbReference type="EC" id="2.7.11.1"/>
    </reaction>
</comment>
<keyword evidence="13" id="KW-1185">Reference proteome</keyword>
<proteinExistence type="predicted"/>
<evidence type="ECO:0000256" key="8">
    <source>
        <dbReference type="ARBA" id="ARBA00048679"/>
    </source>
</evidence>
<dbReference type="InterPro" id="IPR008271">
    <property type="entry name" value="Ser/Thr_kinase_AS"/>
</dbReference>
<reference evidence="12" key="1">
    <citation type="submission" date="2023-11" db="EMBL/GenBank/DDBJ databases">
        <title>Completed genome sequence of Mycoplasma equirhinis type strain M432/72.</title>
        <authorList>
            <person name="Spergser J."/>
        </authorList>
    </citation>
    <scope>NUCLEOTIDE SEQUENCE [LARGE SCALE GENOMIC DNA]</scope>
    <source>
        <strain evidence="12">M432/72</strain>
    </source>
</reference>
<dbReference type="CDD" id="cd14014">
    <property type="entry name" value="STKc_PknB_like"/>
    <property type="match status" value="1"/>
</dbReference>
<evidence type="ECO:0000256" key="2">
    <source>
        <dbReference type="ARBA" id="ARBA00022527"/>
    </source>
</evidence>
<evidence type="ECO:0000259" key="11">
    <source>
        <dbReference type="PROSITE" id="PS50011"/>
    </source>
</evidence>
<dbReference type="InterPro" id="IPR050236">
    <property type="entry name" value="Ser_Thr_kinase_AGC"/>
</dbReference>
<evidence type="ECO:0000256" key="5">
    <source>
        <dbReference type="ARBA" id="ARBA00022777"/>
    </source>
</evidence>
<evidence type="ECO:0000256" key="10">
    <source>
        <dbReference type="SAM" id="Phobius"/>
    </source>
</evidence>
<dbReference type="PROSITE" id="PS50011">
    <property type="entry name" value="PROTEIN_KINASE_DOM"/>
    <property type="match status" value="1"/>
</dbReference>
<gene>
    <name evidence="12" type="ORF">R9B83_02875</name>
</gene>
<dbReference type="SUPFAM" id="SSF56112">
    <property type="entry name" value="Protein kinase-like (PK-like)"/>
    <property type="match status" value="1"/>
</dbReference>
<sequence length="333" mass="37294">MKELIGYPNLNKNFEDFVLIGRGGFGEVYSGTYKKSGKRYAIKVLLNSPDRPETAKLRFENECKLLAKIKSPYVVGFFGHFVSDNEAYYAMELINGNGLKNIILKNKKLLPETAVSYAKEICQGLIEIHKMGVVHRDLKPSNILIDSKSNTIKLIDFGISLDETSKRVTSTNKTVGSIQYIAPEILTRSSDATLKSDIYALGIILYEMLVGKVPFTSQDPQQIMLMQINEPLPKIEGVNIIIPQPLENIIIRCTAKNPEQRYENCSQLYLDLLSCLKPDRASEPRLELNVNKKVAKAKKFFKSKTFAILYFTLGGILILVAILLIGLHAGGIF</sequence>
<dbReference type="Pfam" id="PF00069">
    <property type="entry name" value="Pkinase"/>
    <property type="match status" value="1"/>
</dbReference>
<evidence type="ECO:0000256" key="1">
    <source>
        <dbReference type="ARBA" id="ARBA00012513"/>
    </source>
</evidence>
<dbReference type="Gene3D" id="1.10.510.10">
    <property type="entry name" value="Transferase(Phosphotransferase) domain 1"/>
    <property type="match status" value="1"/>
</dbReference>
<dbReference type="PANTHER" id="PTHR24356">
    <property type="entry name" value="SERINE/THREONINE-PROTEIN KINASE"/>
    <property type="match status" value="1"/>
</dbReference>
<accession>A0ABZ0PAY0</accession>
<name>A0ABZ0PAY0_9BACT</name>
<dbReference type="SMART" id="SM00220">
    <property type="entry name" value="S_TKc"/>
    <property type="match status" value="1"/>
</dbReference>
<dbReference type="PROSITE" id="PS00107">
    <property type="entry name" value="PROTEIN_KINASE_ATP"/>
    <property type="match status" value="1"/>
</dbReference>
<keyword evidence="10" id="KW-0472">Membrane</keyword>
<protein>
    <recommendedName>
        <fullName evidence="1">non-specific serine/threonine protein kinase</fullName>
        <ecNumber evidence="1">2.7.11.1</ecNumber>
    </recommendedName>
</protein>
<keyword evidence="4 9" id="KW-0547">Nucleotide-binding</keyword>
<evidence type="ECO:0000256" key="3">
    <source>
        <dbReference type="ARBA" id="ARBA00022679"/>
    </source>
</evidence>
<feature type="binding site" evidence="9">
    <location>
        <position position="43"/>
    </location>
    <ligand>
        <name>ATP</name>
        <dbReference type="ChEBI" id="CHEBI:30616"/>
    </ligand>
</feature>
<comment type="catalytic activity">
    <reaction evidence="7">
        <text>L-threonyl-[protein] + ATP = O-phospho-L-threonyl-[protein] + ADP + H(+)</text>
        <dbReference type="Rhea" id="RHEA:46608"/>
        <dbReference type="Rhea" id="RHEA-COMP:11060"/>
        <dbReference type="Rhea" id="RHEA-COMP:11605"/>
        <dbReference type="ChEBI" id="CHEBI:15378"/>
        <dbReference type="ChEBI" id="CHEBI:30013"/>
        <dbReference type="ChEBI" id="CHEBI:30616"/>
        <dbReference type="ChEBI" id="CHEBI:61977"/>
        <dbReference type="ChEBI" id="CHEBI:456216"/>
        <dbReference type="EC" id="2.7.11.1"/>
    </reaction>
</comment>
<dbReference type="GeneID" id="94493820"/>
<dbReference type="GO" id="GO:0004674">
    <property type="term" value="F:protein serine/threonine kinase activity"/>
    <property type="evidence" value="ECO:0007669"/>
    <property type="project" value="UniProtKB-EC"/>
</dbReference>
<keyword evidence="10" id="KW-1133">Transmembrane helix</keyword>
<feature type="domain" description="Protein kinase" evidence="11">
    <location>
        <begin position="14"/>
        <end position="273"/>
    </location>
</feature>
<dbReference type="Proteomes" id="UP001303601">
    <property type="component" value="Chromosome"/>
</dbReference>